<name>A0A392NVK8_9FABA</name>
<dbReference type="Gene3D" id="3.30.2230.10">
    <property type="entry name" value="DUSP-like"/>
    <property type="match status" value="1"/>
</dbReference>
<dbReference type="EMBL" id="LXQA010053500">
    <property type="protein sequence ID" value="MCI03858.1"/>
    <property type="molecule type" value="Genomic_DNA"/>
</dbReference>
<dbReference type="AlphaFoldDB" id="A0A392NVK8"/>
<keyword evidence="2" id="KW-1185">Reference proteome</keyword>
<comment type="caution">
    <text evidence="1">The sequence shown here is derived from an EMBL/GenBank/DDBJ whole genome shotgun (WGS) entry which is preliminary data.</text>
</comment>
<feature type="non-terminal residue" evidence="1">
    <location>
        <position position="151"/>
    </location>
</feature>
<reference evidence="1 2" key="1">
    <citation type="journal article" date="2018" name="Front. Plant Sci.">
        <title>Red Clover (Trifolium pratense) and Zigzag Clover (T. medium) - A Picture of Genomic Similarities and Differences.</title>
        <authorList>
            <person name="Dluhosova J."/>
            <person name="Istvanek J."/>
            <person name="Nedelnik J."/>
            <person name="Repkova J."/>
        </authorList>
    </citation>
    <scope>NUCLEOTIDE SEQUENCE [LARGE SCALE GENOMIC DNA]</scope>
    <source>
        <strain evidence="2">cv. 10/8</strain>
        <tissue evidence="1">Leaf</tissue>
    </source>
</reference>
<organism evidence="1 2">
    <name type="scientific">Trifolium medium</name>
    <dbReference type="NCBI Taxonomy" id="97028"/>
    <lineage>
        <taxon>Eukaryota</taxon>
        <taxon>Viridiplantae</taxon>
        <taxon>Streptophyta</taxon>
        <taxon>Embryophyta</taxon>
        <taxon>Tracheophyta</taxon>
        <taxon>Spermatophyta</taxon>
        <taxon>Magnoliopsida</taxon>
        <taxon>eudicotyledons</taxon>
        <taxon>Gunneridae</taxon>
        <taxon>Pentapetalae</taxon>
        <taxon>rosids</taxon>
        <taxon>fabids</taxon>
        <taxon>Fabales</taxon>
        <taxon>Fabaceae</taxon>
        <taxon>Papilionoideae</taxon>
        <taxon>50 kb inversion clade</taxon>
        <taxon>NPAAA clade</taxon>
        <taxon>Hologalegina</taxon>
        <taxon>IRL clade</taxon>
        <taxon>Trifolieae</taxon>
        <taxon>Trifolium</taxon>
    </lineage>
</organism>
<protein>
    <submittedName>
        <fullName evidence="1">Ubiquitin carboxyl-terminal hydrolase 26-like</fullName>
    </submittedName>
</protein>
<evidence type="ECO:0000313" key="1">
    <source>
        <dbReference type="EMBL" id="MCI03858.1"/>
    </source>
</evidence>
<dbReference type="GO" id="GO:0016787">
    <property type="term" value="F:hydrolase activity"/>
    <property type="evidence" value="ECO:0007669"/>
    <property type="project" value="UniProtKB-KW"/>
</dbReference>
<dbReference type="Proteomes" id="UP000265520">
    <property type="component" value="Unassembled WGS sequence"/>
</dbReference>
<evidence type="ECO:0000313" key="2">
    <source>
        <dbReference type="Proteomes" id="UP000265520"/>
    </source>
</evidence>
<gene>
    <name evidence="1" type="ORF">A2U01_0024899</name>
</gene>
<proteinExistence type="predicted"/>
<accession>A0A392NVK8</accession>
<sequence length="151" mass="16689">DAPSEADSGPTAAISCPHGQLMPEQATGAKRVLVPEGFWHFLYEDATSVKNDDLLVCPTFPSDSGECSECSSELSEVACMEDSMRLLKQRQRQSHEKLFSGKSTPLSLDCKYFLIPSSWISKWRNYVNPTVKNSDTPETLNVVIGSLICEK</sequence>
<keyword evidence="1" id="KW-0378">Hydrolase</keyword>
<dbReference type="InterPro" id="IPR035927">
    <property type="entry name" value="DUSP-like_sf"/>
</dbReference>
<feature type="non-terminal residue" evidence="1">
    <location>
        <position position="1"/>
    </location>
</feature>